<dbReference type="EMBL" id="LAZR01006881">
    <property type="protein sequence ID" value="KKM89031.1"/>
    <property type="molecule type" value="Genomic_DNA"/>
</dbReference>
<evidence type="ECO:0000313" key="1">
    <source>
        <dbReference type="EMBL" id="KKM89031.1"/>
    </source>
</evidence>
<protein>
    <submittedName>
        <fullName evidence="1">Uncharacterized protein</fullName>
    </submittedName>
</protein>
<organism evidence="1">
    <name type="scientific">marine sediment metagenome</name>
    <dbReference type="NCBI Taxonomy" id="412755"/>
    <lineage>
        <taxon>unclassified sequences</taxon>
        <taxon>metagenomes</taxon>
        <taxon>ecological metagenomes</taxon>
    </lineage>
</organism>
<comment type="caution">
    <text evidence="1">The sequence shown here is derived from an EMBL/GenBank/DDBJ whole genome shotgun (WGS) entry which is preliminary data.</text>
</comment>
<reference evidence="1" key="1">
    <citation type="journal article" date="2015" name="Nature">
        <title>Complex archaea that bridge the gap between prokaryotes and eukaryotes.</title>
        <authorList>
            <person name="Spang A."/>
            <person name="Saw J.H."/>
            <person name="Jorgensen S.L."/>
            <person name="Zaremba-Niedzwiedzka K."/>
            <person name="Martijn J."/>
            <person name="Lind A.E."/>
            <person name="van Eijk R."/>
            <person name="Schleper C."/>
            <person name="Guy L."/>
            <person name="Ettema T.J."/>
        </authorList>
    </citation>
    <scope>NUCLEOTIDE SEQUENCE</scope>
</reference>
<name>A0A0F9LP82_9ZZZZ</name>
<gene>
    <name evidence="1" type="ORF">LCGC14_1252800</name>
</gene>
<dbReference type="AlphaFoldDB" id="A0A0F9LP82"/>
<proteinExistence type="predicted"/>
<sequence length="86" mass="10262">MTRKDIYKLIDEEREYQKNTWENSGSLPTTGEITLLRFYLRKFEDHYQAEDDAPNGDCPEECLHDIRKMATILIRCMENHSVLPRK</sequence>
<accession>A0A0F9LP82</accession>